<evidence type="ECO:0000313" key="3">
    <source>
        <dbReference type="Proteomes" id="UP000231648"/>
    </source>
</evidence>
<evidence type="ECO:0000256" key="1">
    <source>
        <dbReference type="SAM" id="MobiDB-lite"/>
    </source>
</evidence>
<comment type="caution">
    <text evidence="2">The sequence shown here is derived from an EMBL/GenBank/DDBJ whole genome shotgun (WGS) entry which is preliminary data.</text>
</comment>
<dbReference type="Proteomes" id="UP000231648">
    <property type="component" value="Unassembled WGS sequence"/>
</dbReference>
<accession>A0A2M8KBX4</accession>
<proteinExistence type="predicted"/>
<sequence length="145" mass="16369">MGRKRKHRGNLPGAKDKKPRFRRTPAEIAIGLTIEQAIKVRDEKEKIRRRTEAKIGRIKVVKNKWVSKKNSETCGVRIVAVIVKVNGNSRLKIQKNDVPELAPCEELVCKITYEKDGVSVHSIFSEVRSFAEALAKCAGEDLLHL</sequence>
<reference evidence="3" key="1">
    <citation type="submission" date="2017-09" db="EMBL/GenBank/DDBJ databases">
        <title>Depth-based differentiation of microbial function through sediment-hosted aquifers and enrichment of novel symbionts in the deep terrestrial subsurface.</title>
        <authorList>
            <person name="Probst A.J."/>
            <person name="Ladd B."/>
            <person name="Jarett J.K."/>
            <person name="Geller-Mcgrath D.E."/>
            <person name="Sieber C.M.K."/>
            <person name="Emerson J.B."/>
            <person name="Anantharaman K."/>
            <person name="Thomas B.C."/>
            <person name="Malmstrom R."/>
            <person name="Stieglmeier M."/>
            <person name="Klingl A."/>
            <person name="Woyke T."/>
            <person name="Ryan C.M."/>
            <person name="Banfield J.F."/>
        </authorList>
    </citation>
    <scope>NUCLEOTIDE SEQUENCE [LARGE SCALE GENOMIC DNA]</scope>
</reference>
<dbReference type="AlphaFoldDB" id="A0A2M8KBX4"/>
<protein>
    <submittedName>
        <fullName evidence="2">Uncharacterized protein</fullName>
    </submittedName>
</protein>
<feature type="region of interest" description="Disordered" evidence="1">
    <location>
        <begin position="1"/>
        <end position="22"/>
    </location>
</feature>
<organism evidence="2 3">
    <name type="scientific">Candidatus Portnoybacteria bacterium CG10_big_fil_rev_8_21_14_0_10_38_18</name>
    <dbReference type="NCBI Taxonomy" id="1974813"/>
    <lineage>
        <taxon>Bacteria</taxon>
        <taxon>Candidatus Portnoyibacteriota</taxon>
    </lineage>
</organism>
<gene>
    <name evidence="2" type="ORF">COU82_02095</name>
</gene>
<name>A0A2M8KBX4_9BACT</name>
<evidence type="ECO:0000313" key="2">
    <source>
        <dbReference type="EMBL" id="PJE57418.1"/>
    </source>
</evidence>
<dbReference type="EMBL" id="PFDX01000026">
    <property type="protein sequence ID" value="PJE57418.1"/>
    <property type="molecule type" value="Genomic_DNA"/>
</dbReference>